<comment type="caution">
    <text evidence="1">The sequence shown here is derived from an EMBL/GenBank/DDBJ whole genome shotgun (WGS) entry which is preliminary data.</text>
</comment>
<organism evidence="1 2">
    <name type="scientific">Caerostris extrusa</name>
    <name type="common">Bark spider</name>
    <name type="synonym">Caerostris bankana</name>
    <dbReference type="NCBI Taxonomy" id="172846"/>
    <lineage>
        <taxon>Eukaryota</taxon>
        <taxon>Metazoa</taxon>
        <taxon>Ecdysozoa</taxon>
        <taxon>Arthropoda</taxon>
        <taxon>Chelicerata</taxon>
        <taxon>Arachnida</taxon>
        <taxon>Araneae</taxon>
        <taxon>Araneomorphae</taxon>
        <taxon>Entelegynae</taxon>
        <taxon>Araneoidea</taxon>
        <taxon>Araneidae</taxon>
        <taxon>Caerostris</taxon>
    </lineage>
</organism>
<name>A0AAV4SY98_CAEEX</name>
<proteinExistence type="predicted"/>
<dbReference type="Proteomes" id="UP001054945">
    <property type="component" value="Unassembled WGS sequence"/>
</dbReference>
<evidence type="ECO:0000313" key="1">
    <source>
        <dbReference type="EMBL" id="GIY37946.1"/>
    </source>
</evidence>
<protein>
    <submittedName>
        <fullName evidence="1">Uncharacterized protein</fullName>
    </submittedName>
</protein>
<gene>
    <name evidence="1" type="ORF">CEXT_480551</name>
</gene>
<keyword evidence="2" id="KW-1185">Reference proteome</keyword>
<reference evidence="1 2" key="1">
    <citation type="submission" date="2021-06" db="EMBL/GenBank/DDBJ databases">
        <title>Caerostris extrusa draft genome.</title>
        <authorList>
            <person name="Kono N."/>
            <person name="Arakawa K."/>
        </authorList>
    </citation>
    <scope>NUCLEOTIDE SEQUENCE [LARGE SCALE GENOMIC DNA]</scope>
</reference>
<sequence>MHAYFLHPLTTKPERHLIEVIPKLNSHRQHAINQIISYLSTEEMFIYSGKFTTNKQQFEIVAMFEQKKDNNRFHHLLTINPKFGSAELSRMHTMMEREERKA</sequence>
<evidence type="ECO:0000313" key="2">
    <source>
        <dbReference type="Proteomes" id="UP001054945"/>
    </source>
</evidence>
<dbReference type="AlphaFoldDB" id="A0AAV4SY98"/>
<accession>A0AAV4SY98</accession>
<dbReference type="EMBL" id="BPLR01010241">
    <property type="protein sequence ID" value="GIY37946.1"/>
    <property type="molecule type" value="Genomic_DNA"/>
</dbReference>